<protein>
    <submittedName>
        <fullName evidence="3">Uncharacterized protein</fullName>
    </submittedName>
</protein>
<feature type="region of interest" description="Disordered" evidence="1">
    <location>
        <begin position="66"/>
        <end position="87"/>
    </location>
</feature>
<evidence type="ECO:0000256" key="1">
    <source>
        <dbReference type="SAM" id="MobiDB-lite"/>
    </source>
</evidence>
<dbReference type="EMBL" id="QSAE01000093">
    <property type="protein sequence ID" value="RGW35102.1"/>
    <property type="molecule type" value="Genomic_DNA"/>
</dbReference>
<proteinExistence type="predicted"/>
<reference evidence="5 6" key="1">
    <citation type="submission" date="2018-08" db="EMBL/GenBank/DDBJ databases">
        <title>A genome reference for cultivated species of the human gut microbiota.</title>
        <authorList>
            <person name="Zou Y."/>
            <person name="Xue W."/>
            <person name="Luo G."/>
        </authorList>
    </citation>
    <scope>NUCLEOTIDE SEQUENCE [LARGE SCALE GENOMIC DNA]</scope>
    <source>
        <strain evidence="4 6">AF12-8</strain>
        <strain evidence="3 5">OM08-12AT</strain>
    </source>
</reference>
<evidence type="ECO:0000313" key="6">
    <source>
        <dbReference type="Proteomes" id="UP000286581"/>
    </source>
</evidence>
<comment type="caution">
    <text evidence="3">The sequence shown here is derived from an EMBL/GenBank/DDBJ whole genome shotgun (WGS) entry which is preliminary data.</text>
</comment>
<keyword evidence="2" id="KW-1133">Transmembrane helix</keyword>
<dbReference type="Proteomes" id="UP000260717">
    <property type="component" value="Unassembled WGS sequence"/>
</dbReference>
<dbReference type="Proteomes" id="UP000286581">
    <property type="component" value="Unassembled WGS sequence"/>
</dbReference>
<dbReference type="EMBL" id="QSTI01000013">
    <property type="protein sequence ID" value="RGM48739.1"/>
    <property type="molecule type" value="Genomic_DNA"/>
</dbReference>
<evidence type="ECO:0000313" key="4">
    <source>
        <dbReference type="EMBL" id="RGW35102.1"/>
    </source>
</evidence>
<evidence type="ECO:0000313" key="5">
    <source>
        <dbReference type="Proteomes" id="UP000260717"/>
    </source>
</evidence>
<feature type="transmembrane region" description="Helical" evidence="2">
    <location>
        <begin position="12"/>
        <end position="28"/>
    </location>
</feature>
<organism evidence="3 5">
    <name type="scientific">Agathobacter rectalis</name>
    <dbReference type="NCBI Taxonomy" id="39491"/>
    <lineage>
        <taxon>Bacteria</taxon>
        <taxon>Bacillati</taxon>
        <taxon>Bacillota</taxon>
        <taxon>Clostridia</taxon>
        <taxon>Lachnospirales</taxon>
        <taxon>Lachnospiraceae</taxon>
        <taxon>Agathobacter</taxon>
    </lineage>
</organism>
<evidence type="ECO:0000313" key="3">
    <source>
        <dbReference type="EMBL" id="RGM48739.1"/>
    </source>
</evidence>
<evidence type="ECO:0000256" key="2">
    <source>
        <dbReference type="SAM" id="Phobius"/>
    </source>
</evidence>
<gene>
    <name evidence="4" type="ORF">DWV78_15555</name>
    <name evidence="3" type="ORF">DXC13_09360</name>
</gene>
<name>A0A3E4X2M6_9FIRM</name>
<dbReference type="AlphaFoldDB" id="A0A3E4X2M6"/>
<keyword evidence="2" id="KW-0812">Transmembrane</keyword>
<sequence length="110" mass="12404">MPKTCIYAGFRHLFYRMVLVWLYLVFVLDKIRYQDAIPFVPSLLVEFRKCLTAEELEENNEMIISYNAPEDPHPTGGDGINEESGTNSGTLILNATCAPKNISYTDALQG</sequence>
<keyword evidence="2" id="KW-0472">Membrane</keyword>
<accession>A0A3E4X2M6</accession>